<dbReference type="AlphaFoldDB" id="A0A0F9KK03"/>
<organism evidence="1">
    <name type="scientific">marine sediment metagenome</name>
    <dbReference type="NCBI Taxonomy" id="412755"/>
    <lineage>
        <taxon>unclassified sequences</taxon>
        <taxon>metagenomes</taxon>
        <taxon>ecological metagenomes</taxon>
    </lineage>
</organism>
<dbReference type="EMBL" id="LAZR01009033">
    <property type="protein sequence ID" value="KKM75101.1"/>
    <property type="molecule type" value="Genomic_DNA"/>
</dbReference>
<gene>
    <name evidence="1" type="ORF">LCGC14_1393660</name>
</gene>
<accession>A0A0F9KK03</accession>
<evidence type="ECO:0000313" key="1">
    <source>
        <dbReference type="EMBL" id="KKM75101.1"/>
    </source>
</evidence>
<comment type="caution">
    <text evidence="1">The sequence shown here is derived from an EMBL/GenBank/DDBJ whole genome shotgun (WGS) entry which is preliminary data.</text>
</comment>
<name>A0A0F9KK03_9ZZZZ</name>
<protein>
    <submittedName>
        <fullName evidence="1">Uncharacterized protein</fullName>
    </submittedName>
</protein>
<proteinExistence type="predicted"/>
<sequence>MFHRVISYYQKKSVVSGGPATEIADTYPYRIHAGGAVDVTDLKIENLTDSVIELWVHDTEDDPGSNSLHPQLRLRADPQATSQLPVGAERFHNGIWINLIAGNSEGRVTLNADLPKGTIVSTVGFRNRERTAVSD</sequence>
<reference evidence="1" key="1">
    <citation type="journal article" date="2015" name="Nature">
        <title>Complex archaea that bridge the gap between prokaryotes and eukaryotes.</title>
        <authorList>
            <person name="Spang A."/>
            <person name="Saw J.H."/>
            <person name="Jorgensen S.L."/>
            <person name="Zaremba-Niedzwiedzka K."/>
            <person name="Martijn J."/>
            <person name="Lind A.E."/>
            <person name="van Eijk R."/>
            <person name="Schleper C."/>
            <person name="Guy L."/>
            <person name="Ettema T.J."/>
        </authorList>
    </citation>
    <scope>NUCLEOTIDE SEQUENCE</scope>
</reference>